<dbReference type="EMBL" id="BQNB010013044">
    <property type="protein sequence ID" value="GJT11135.1"/>
    <property type="molecule type" value="Genomic_DNA"/>
</dbReference>
<evidence type="ECO:0000313" key="3">
    <source>
        <dbReference type="EMBL" id="GJT11135.1"/>
    </source>
</evidence>
<dbReference type="InterPro" id="IPR052343">
    <property type="entry name" value="Retrotransposon-Effector_Assoc"/>
</dbReference>
<feature type="compositionally biased region" description="Basic and acidic residues" evidence="1">
    <location>
        <begin position="128"/>
        <end position="151"/>
    </location>
</feature>
<dbReference type="Pfam" id="PF13966">
    <property type="entry name" value="zf-RVT"/>
    <property type="match status" value="1"/>
</dbReference>
<keyword evidence="3" id="KW-0808">Transferase</keyword>
<gene>
    <name evidence="3" type="ORF">Tco_0858177</name>
</gene>
<dbReference type="PANTHER" id="PTHR46890">
    <property type="entry name" value="NON-LTR RETROLELEMENT REVERSE TRANSCRIPTASE-LIKE PROTEIN-RELATED"/>
    <property type="match status" value="1"/>
</dbReference>
<dbReference type="PANTHER" id="PTHR46890:SF48">
    <property type="entry name" value="RNA-DIRECTED DNA POLYMERASE"/>
    <property type="match status" value="1"/>
</dbReference>
<protein>
    <submittedName>
        <fullName evidence="3">RNA-directed DNA polymerase, eukaryota, reverse transcriptase zinc-binding domain protein</fullName>
    </submittedName>
</protein>
<accession>A0ABQ5B8G9</accession>
<dbReference type="Proteomes" id="UP001151760">
    <property type="component" value="Unassembled WGS sequence"/>
</dbReference>
<keyword evidence="4" id="KW-1185">Reference proteome</keyword>
<reference evidence="3" key="2">
    <citation type="submission" date="2022-01" db="EMBL/GenBank/DDBJ databases">
        <authorList>
            <person name="Yamashiro T."/>
            <person name="Shiraishi A."/>
            <person name="Satake H."/>
            <person name="Nakayama K."/>
        </authorList>
    </citation>
    <scope>NUCLEOTIDE SEQUENCE</scope>
</reference>
<comment type="caution">
    <text evidence="3">The sequence shown here is derived from an EMBL/GenBank/DDBJ whole genome shotgun (WGS) entry which is preliminary data.</text>
</comment>
<evidence type="ECO:0000256" key="1">
    <source>
        <dbReference type="SAM" id="MobiDB-lite"/>
    </source>
</evidence>
<proteinExistence type="predicted"/>
<evidence type="ECO:0000313" key="4">
    <source>
        <dbReference type="Proteomes" id="UP001151760"/>
    </source>
</evidence>
<feature type="domain" description="Reverse transcriptase zinc-binding" evidence="2">
    <location>
        <begin position="728"/>
        <end position="800"/>
    </location>
</feature>
<keyword evidence="3" id="KW-0695">RNA-directed DNA polymerase</keyword>
<name>A0ABQ5B8G9_9ASTR</name>
<keyword evidence="3" id="KW-0548">Nucleotidyltransferase</keyword>
<dbReference type="GO" id="GO:0003964">
    <property type="term" value="F:RNA-directed DNA polymerase activity"/>
    <property type="evidence" value="ECO:0007669"/>
    <property type="project" value="UniProtKB-KW"/>
</dbReference>
<organism evidence="3 4">
    <name type="scientific">Tanacetum coccineum</name>
    <dbReference type="NCBI Taxonomy" id="301880"/>
    <lineage>
        <taxon>Eukaryota</taxon>
        <taxon>Viridiplantae</taxon>
        <taxon>Streptophyta</taxon>
        <taxon>Embryophyta</taxon>
        <taxon>Tracheophyta</taxon>
        <taxon>Spermatophyta</taxon>
        <taxon>Magnoliopsida</taxon>
        <taxon>eudicotyledons</taxon>
        <taxon>Gunneridae</taxon>
        <taxon>Pentapetalae</taxon>
        <taxon>asterids</taxon>
        <taxon>campanulids</taxon>
        <taxon>Asterales</taxon>
        <taxon>Asteraceae</taxon>
        <taxon>Asteroideae</taxon>
        <taxon>Anthemideae</taxon>
        <taxon>Anthemidinae</taxon>
        <taxon>Tanacetum</taxon>
    </lineage>
</organism>
<reference evidence="3" key="1">
    <citation type="journal article" date="2022" name="Int. J. Mol. Sci.">
        <title>Draft Genome of Tanacetum Coccineum: Genomic Comparison of Closely Related Tanacetum-Family Plants.</title>
        <authorList>
            <person name="Yamashiro T."/>
            <person name="Shiraishi A."/>
            <person name="Nakayama K."/>
            <person name="Satake H."/>
        </authorList>
    </citation>
    <scope>NUCLEOTIDE SEQUENCE</scope>
</reference>
<feature type="region of interest" description="Disordered" evidence="1">
    <location>
        <begin position="120"/>
        <end position="153"/>
    </location>
</feature>
<dbReference type="InterPro" id="IPR026960">
    <property type="entry name" value="RVT-Znf"/>
</dbReference>
<evidence type="ECO:0000259" key="2">
    <source>
        <dbReference type="Pfam" id="PF13966"/>
    </source>
</evidence>
<sequence length="822" mass="95031">MTVQERYTDEEQEQTRNHWSTESLLKVNPQNYQEHPGCQITRETVTTDQHDELIKMGIKPTLKGSTVSTLIQSLKNLLSTGSTMTCAVKEVCAIAVPSIVIFKVHAKEFSCWIPDFVEDDEEESDTNDEIRDKELHGESAGMHNHETVERESDAEEVFETIFKNKQYQAHKKDDLNIRQNDIRSKDPFTIYDFFNKIQDDNIGESKMEGDECLQNIHDEKVASKVKKTCPWSNPKEDRKGSICSVPPLVIQVNGFLLNGEVVIMGDFNEVRKQVERYSSIFNMQGAEAFVHFSCEFGGDSNAMTKLMKKMKYLKENIYVWMEIKKDSSKNYKKNLKAELAEIHLLLDKGEGNSGVLNKRMSISKLLQELNKLESMEVAQKTKIKWVIEGDENLKYYHGILNKKRSQLAIRSILPQVSRLQLDMDFPNKLNLDQQVDLENNVTLEEIKRAVWDCGVDKSPFPDGFTFGFYRRRCGWIQSFLRSSRGSVIVNESPTREFQFHRGLKQGDPLSPFLFILIIKSLNILVQRVVDAGMFRATKIVCATLEAPFSYLWSKVGGLMSCIQSWNEILNNLVARLSNWKMKTVSIGSSKMKYNHCHFFNGVDHNGKKPIWVKWSKVLASKEKGGIHGEDVKLGKNVNQSHSSIWLDIVRKMEQLKNHDSQECYYRRENVGYSLRRIPRECIKQVQFLEFMASIEGVALVDVRNRWVWSLEGPVEFFIASIRRLIDDRCLSEVLTKTRWINVLHIKVNVHAWKLRLDCLPTRLNIFRRGMNIDSILCPICDKAVESASHIFFACHITREVFHKITSSWDVNFMEVSSYEEWL</sequence>